<evidence type="ECO:0000259" key="1">
    <source>
        <dbReference type="PROSITE" id="PS51674"/>
    </source>
</evidence>
<organism evidence="2 3">
    <name type="scientific">Nocardia alba</name>
    <dbReference type="NCBI Taxonomy" id="225051"/>
    <lineage>
        <taxon>Bacteria</taxon>
        <taxon>Bacillati</taxon>
        <taxon>Actinomycetota</taxon>
        <taxon>Actinomycetes</taxon>
        <taxon>Mycobacteriales</taxon>
        <taxon>Nocardiaceae</taxon>
        <taxon>Nocardia</taxon>
    </lineage>
</organism>
<reference evidence="2 3" key="1">
    <citation type="submission" date="2019-03" db="EMBL/GenBank/DDBJ databases">
        <title>Genomic Encyclopedia of Type Strains, Phase IV (KMG-IV): sequencing the most valuable type-strain genomes for metagenomic binning, comparative biology and taxonomic classification.</title>
        <authorList>
            <person name="Goeker M."/>
        </authorList>
    </citation>
    <scope>NUCLEOTIDE SEQUENCE [LARGE SCALE GENOMIC DNA]</scope>
    <source>
        <strain evidence="2 3">DSM 44684</strain>
    </source>
</reference>
<comment type="caution">
    <text evidence="2">The sequence shown here is derived from an EMBL/GenBank/DDBJ whole genome shotgun (WGS) entry which is preliminary data.</text>
</comment>
<sequence>MSARISIEPIFLVGQACSGVYEEAFFPETRKFSERRPAIRLCQACPVLGQCAAYAAQLVESRAISGCVIASVYVPNVADLARGAKERAVAVAQLKAIAADAPATGEVAA</sequence>
<protein>
    <submittedName>
        <fullName evidence="2">Transcription factor WhiB</fullName>
    </submittedName>
</protein>
<dbReference type="OrthoDB" id="4428041at2"/>
<dbReference type="STRING" id="1210063.GCA_001612665_06513"/>
<evidence type="ECO:0000313" key="2">
    <source>
        <dbReference type="EMBL" id="TCJ88110.1"/>
    </source>
</evidence>
<keyword evidence="3" id="KW-1185">Reference proteome</keyword>
<dbReference type="RefSeq" id="WP_067460327.1">
    <property type="nucleotide sequence ID" value="NZ_SMFR01000013.1"/>
</dbReference>
<proteinExistence type="predicted"/>
<gene>
    <name evidence="2" type="ORF">DFR71_6652</name>
</gene>
<evidence type="ECO:0000313" key="3">
    <source>
        <dbReference type="Proteomes" id="UP000294856"/>
    </source>
</evidence>
<dbReference type="EMBL" id="SMFR01000013">
    <property type="protein sequence ID" value="TCJ88110.1"/>
    <property type="molecule type" value="Genomic_DNA"/>
</dbReference>
<dbReference type="Proteomes" id="UP000294856">
    <property type="component" value="Unassembled WGS sequence"/>
</dbReference>
<dbReference type="AlphaFoldDB" id="A0A4R1F408"/>
<dbReference type="PROSITE" id="PS51674">
    <property type="entry name" value="4FE4S_WBL"/>
    <property type="match status" value="1"/>
</dbReference>
<name>A0A4R1F408_9NOCA</name>
<feature type="domain" description="4Fe-4S Wbl-type" evidence="1">
    <location>
        <begin position="16"/>
        <end position="79"/>
    </location>
</feature>
<accession>A0A4R1F408</accession>
<dbReference type="InterPro" id="IPR034768">
    <property type="entry name" value="4FE4S_WBL"/>
</dbReference>
<dbReference type="Pfam" id="PF02467">
    <property type="entry name" value="Whib"/>
    <property type="match status" value="1"/>
</dbReference>